<organism evidence="1 2">
    <name type="scientific">Ixodes persulcatus</name>
    <name type="common">Taiga tick</name>
    <dbReference type="NCBI Taxonomy" id="34615"/>
    <lineage>
        <taxon>Eukaryota</taxon>
        <taxon>Metazoa</taxon>
        <taxon>Ecdysozoa</taxon>
        <taxon>Arthropoda</taxon>
        <taxon>Chelicerata</taxon>
        <taxon>Arachnida</taxon>
        <taxon>Acari</taxon>
        <taxon>Parasitiformes</taxon>
        <taxon>Ixodida</taxon>
        <taxon>Ixodoidea</taxon>
        <taxon>Ixodidae</taxon>
        <taxon>Ixodinae</taxon>
        <taxon>Ixodes</taxon>
    </lineage>
</organism>
<evidence type="ECO:0000313" key="2">
    <source>
        <dbReference type="Proteomes" id="UP000805193"/>
    </source>
</evidence>
<sequence>MERLRALKFCCLALSFLTGMMDHITGVGDVFMEVLGKKADQGKEVCMFEATQALTMDYIGRAALGIDTSFQNDPNNSFLVTAQRAFREIMTGPFHVLAHLSKTRMLSSEEVIINTTVLFAAGFETTATTLCYLMFVLGKYPDVQEKVREEVKRALDDSGSLDYETVTQKLKYLEQVVHETMRIWPAGLTFTTRQAKEDFEYQGIRYKAGTCIMSPTLQIQRDERFFPDPMKFDPDRFSEENEDSFPKIAFQPFGIGPRNCLGMKLALVELAYTVARMTQHFRWELGESQKAKIVNKKKSISVFDFDQLNARIDKTSHFVYFGNIQFHVMEDINDPQSPP</sequence>
<accession>A0AC60P5U0</accession>
<protein>
    <submittedName>
        <fullName evidence="1">Uncharacterized protein</fullName>
    </submittedName>
</protein>
<keyword evidence="2" id="KW-1185">Reference proteome</keyword>
<gene>
    <name evidence="1" type="ORF">HPB47_008029</name>
</gene>
<reference evidence="1 2" key="1">
    <citation type="journal article" date="2020" name="Cell">
        <title>Large-Scale Comparative Analyses of Tick Genomes Elucidate Their Genetic Diversity and Vector Capacities.</title>
        <authorList>
            <consortium name="Tick Genome and Microbiome Consortium (TIGMIC)"/>
            <person name="Jia N."/>
            <person name="Wang J."/>
            <person name="Shi W."/>
            <person name="Du L."/>
            <person name="Sun Y."/>
            <person name="Zhan W."/>
            <person name="Jiang J.F."/>
            <person name="Wang Q."/>
            <person name="Zhang B."/>
            <person name="Ji P."/>
            <person name="Bell-Sakyi L."/>
            <person name="Cui X.M."/>
            <person name="Yuan T.T."/>
            <person name="Jiang B.G."/>
            <person name="Yang W.F."/>
            <person name="Lam T.T."/>
            <person name="Chang Q.C."/>
            <person name="Ding S.J."/>
            <person name="Wang X.J."/>
            <person name="Zhu J.G."/>
            <person name="Ruan X.D."/>
            <person name="Zhao L."/>
            <person name="Wei J.T."/>
            <person name="Ye R.Z."/>
            <person name="Que T.C."/>
            <person name="Du C.H."/>
            <person name="Zhou Y.H."/>
            <person name="Cheng J.X."/>
            <person name="Dai P.F."/>
            <person name="Guo W.B."/>
            <person name="Han X.H."/>
            <person name="Huang E.J."/>
            <person name="Li L.F."/>
            <person name="Wei W."/>
            <person name="Gao Y.C."/>
            <person name="Liu J.Z."/>
            <person name="Shao H.Z."/>
            <person name="Wang X."/>
            <person name="Wang C.C."/>
            <person name="Yang T.C."/>
            <person name="Huo Q.B."/>
            <person name="Li W."/>
            <person name="Chen H.Y."/>
            <person name="Chen S.E."/>
            <person name="Zhou L.G."/>
            <person name="Ni X.B."/>
            <person name="Tian J.H."/>
            <person name="Sheng Y."/>
            <person name="Liu T."/>
            <person name="Pan Y.S."/>
            <person name="Xia L.Y."/>
            <person name="Li J."/>
            <person name="Zhao F."/>
            <person name="Cao W.C."/>
        </authorList>
    </citation>
    <scope>NUCLEOTIDE SEQUENCE [LARGE SCALE GENOMIC DNA]</scope>
    <source>
        <strain evidence="1">Iper-2018</strain>
    </source>
</reference>
<comment type="caution">
    <text evidence="1">The sequence shown here is derived from an EMBL/GenBank/DDBJ whole genome shotgun (WGS) entry which is preliminary data.</text>
</comment>
<proteinExistence type="predicted"/>
<dbReference type="Proteomes" id="UP000805193">
    <property type="component" value="Unassembled WGS sequence"/>
</dbReference>
<evidence type="ECO:0000313" key="1">
    <source>
        <dbReference type="EMBL" id="KAG0414795.1"/>
    </source>
</evidence>
<name>A0AC60P5U0_IXOPE</name>
<dbReference type="EMBL" id="JABSTQ010011148">
    <property type="protein sequence ID" value="KAG0414795.1"/>
    <property type="molecule type" value="Genomic_DNA"/>
</dbReference>